<evidence type="ECO:0000256" key="7">
    <source>
        <dbReference type="ARBA" id="ARBA00047304"/>
    </source>
</evidence>
<feature type="domain" description="TIR" evidence="8">
    <location>
        <begin position="13"/>
        <end position="176"/>
    </location>
</feature>
<dbReference type="InterPro" id="IPR042197">
    <property type="entry name" value="Apaf_helical"/>
</dbReference>
<dbReference type="InterPro" id="IPR036390">
    <property type="entry name" value="WH_DNA-bd_sf"/>
</dbReference>
<protein>
    <recommendedName>
        <fullName evidence="1">ADP-ribosyl cyclase/cyclic ADP-ribose hydrolase</fullName>
        <ecNumber evidence="1">3.2.2.6</ecNumber>
    </recommendedName>
</protein>
<evidence type="ECO:0000259" key="8">
    <source>
        <dbReference type="PROSITE" id="PS50104"/>
    </source>
</evidence>
<evidence type="ECO:0000256" key="2">
    <source>
        <dbReference type="ARBA" id="ARBA00022614"/>
    </source>
</evidence>
<comment type="caution">
    <text evidence="9">The sequence shown here is derived from an EMBL/GenBank/DDBJ whole genome shotgun (WGS) entry which is preliminary data.</text>
</comment>
<dbReference type="SUPFAM" id="SSF46785">
    <property type="entry name" value="Winged helix' DNA-binding domain"/>
    <property type="match status" value="1"/>
</dbReference>
<dbReference type="InterPro" id="IPR044974">
    <property type="entry name" value="Disease_R_plants"/>
</dbReference>
<evidence type="ECO:0000256" key="4">
    <source>
        <dbReference type="ARBA" id="ARBA00022801"/>
    </source>
</evidence>
<keyword evidence="3" id="KW-0677">Repeat</keyword>
<sequence>MAASSPSSKNFRWKYDVFLSFRGKETRTNFTSHLYHALCCKGINTFIDGKIDRGEEITCAIFDAIKGSRISIAVFSQDYASSSYCLDELVTMLACNNESKQHVVFPIFYKVDPADVEHQTGRFGRAFDKLEGYSEEKMKLWREALVKATRLSGWHLDNRDEGKFIQRIVENVSVKLKRKLLPVAEHPVGMESHVQEAISMLSVGLEDVQMVGICGTGGIGKTTLAKAIYNRIANQFEGSCFLENVRKTSAQTLQETLLIEILGDKHVLVGNFARGINCIEERLCCRRVLIVIDDVDNVEQLKKLAALHCFGAGSRIIITTRDEHLLVVHGVERVYKIKELCSDDALVLFSWNAFRKPHPPDDYVKLSLCFVNYAKGLPLALVVLGSFLYRRKVPEWESEIAKLKQTPNKQIFEILKISYDGLEDNEKAIFLDIACFFKGMDKGAVMKILNACDFNPVIGVQVLIEKSLISIKNNKIQMHALLQSMGKQVVRQQSSKPYGRSRLWFHEDVLDVLEGNMGTDDIEGILLDLPESEEIQLSAEAFMKMKRLRILLIRNACITGSAVDLPNELRWLEWPACPLTSMPSGFGKRKLVGLNMHRSYIRQFGEGFKNYKYLKFMDLRDCESLIETPDFSFVPNLERLNLRGCSNLVEVHQSVGYLDKLEFLSFEFCFNLKSLPTRFKLRSLRTLLLTGCIKLEAFPDIVEEIKWLDKVCLNGTAIKVLPSSIENLTGLRVLTLSYCKNLTNLPTGLYKLRHLKHLLLEGCSRLDEFPGTCNGQFLVGFPMLRFLDLRNCNLLGINFLTEHHCFSNLRDLDLSGNDFASLPPSIHQLKNLRSLKLSNCKKVQEIPELPMSMKKVEARDCGSLERFSQLQRLFKCNKEERPIRLHDIDFSNCHKLAENEGKFLEKSLLSKKFRQDNRIEIFLPGSEIPEWFSYRSEKDSLSFQVPSQKCKKIIALVLCAILSLKDGEIANISREVFINGQNVIMFSRQFFSLESDHVWLYYLPRRFIRGLHLKQNGFAHFEVSFKVLGASTGSTLKRCGVYLVCKQDEVAEDPSVSLSLSYQMESMSVDLKRSCGDDLELKVCSNLKKNRTTEVSPMANNSIEYHLEPAMAFNTEHRGEQWLSLSLQSMFSKKLEDKVRFVSENNVVQPVSTSQLQHLNLESYGYPHRNQTTEEHVTTSNAHENECGFSLALTLQPVALMTQDPDGLKELENLPKQQ</sequence>
<dbReference type="EMBL" id="JARPOI010000010">
    <property type="protein sequence ID" value="KAJ9170255.1"/>
    <property type="molecule type" value="Genomic_DNA"/>
</dbReference>
<dbReference type="Gene3D" id="1.10.8.430">
    <property type="entry name" value="Helical domain of apoptotic protease-activating factors"/>
    <property type="match status" value="1"/>
</dbReference>
<dbReference type="SMART" id="SM00255">
    <property type="entry name" value="TIR"/>
    <property type="match status" value="1"/>
</dbReference>
<name>A0ABQ9LSP4_HEVBR</name>
<dbReference type="Gene3D" id="3.40.50.10140">
    <property type="entry name" value="Toll/interleukin-1 receptor homology (TIR) domain"/>
    <property type="match status" value="1"/>
</dbReference>
<gene>
    <name evidence="9" type="ORF">P3X46_018377</name>
</gene>
<dbReference type="PANTHER" id="PTHR11017:SF573">
    <property type="entry name" value="ADP-RIBOSYL CYCLASE_CYCLIC ADP-RIBOSE HYDROLASE"/>
    <property type="match status" value="1"/>
</dbReference>
<comment type="catalytic activity">
    <reaction evidence="7">
        <text>NAD(+) + H2O = ADP-D-ribose + nicotinamide + H(+)</text>
        <dbReference type="Rhea" id="RHEA:16301"/>
        <dbReference type="ChEBI" id="CHEBI:15377"/>
        <dbReference type="ChEBI" id="CHEBI:15378"/>
        <dbReference type="ChEBI" id="CHEBI:17154"/>
        <dbReference type="ChEBI" id="CHEBI:57540"/>
        <dbReference type="ChEBI" id="CHEBI:57967"/>
        <dbReference type="EC" id="3.2.2.6"/>
    </reaction>
    <physiologicalReaction direction="left-to-right" evidence="7">
        <dbReference type="Rhea" id="RHEA:16302"/>
    </physiologicalReaction>
</comment>
<dbReference type="InterPro" id="IPR027417">
    <property type="entry name" value="P-loop_NTPase"/>
</dbReference>
<evidence type="ECO:0000256" key="5">
    <source>
        <dbReference type="ARBA" id="ARBA00022821"/>
    </source>
</evidence>
<keyword evidence="6" id="KW-0520">NAD</keyword>
<reference evidence="9 10" key="1">
    <citation type="journal article" date="2023" name="Plant Biotechnol. J.">
        <title>Chromosome-level wild Hevea brasiliensis genome provides new tools for genomic-assisted breeding and valuable loci to elevate rubber yield.</title>
        <authorList>
            <person name="Cheng H."/>
            <person name="Song X."/>
            <person name="Hu Y."/>
            <person name="Wu T."/>
            <person name="Yang Q."/>
            <person name="An Z."/>
            <person name="Feng S."/>
            <person name="Deng Z."/>
            <person name="Wu W."/>
            <person name="Zeng X."/>
            <person name="Tu M."/>
            <person name="Wang X."/>
            <person name="Huang H."/>
        </authorList>
    </citation>
    <scope>NUCLEOTIDE SEQUENCE [LARGE SCALE GENOMIC DNA]</scope>
    <source>
        <strain evidence="9">MT/VB/25A 57/8</strain>
    </source>
</reference>
<dbReference type="PROSITE" id="PS50104">
    <property type="entry name" value="TIR"/>
    <property type="match status" value="1"/>
</dbReference>
<dbReference type="Pfam" id="PF23286">
    <property type="entry name" value="LRR_13"/>
    <property type="match status" value="1"/>
</dbReference>
<dbReference type="InterPro" id="IPR058192">
    <property type="entry name" value="WHD_ROQ1-like"/>
</dbReference>
<dbReference type="PRINTS" id="PR00364">
    <property type="entry name" value="DISEASERSIST"/>
</dbReference>
<dbReference type="PROSITE" id="PS51450">
    <property type="entry name" value="LRR"/>
    <property type="match status" value="1"/>
</dbReference>
<dbReference type="SUPFAM" id="SSF52058">
    <property type="entry name" value="L domain-like"/>
    <property type="match status" value="1"/>
</dbReference>
<keyword evidence="4" id="KW-0378">Hydrolase</keyword>
<dbReference type="Proteomes" id="UP001174677">
    <property type="component" value="Chromosome 10"/>
</dbReference>
<dbReference type="PANTHER" id="PTHR11017">
    <property type="entry name" value="LEUCINE-RICH REPEAT-CONTAINING PROTEIN"/>
    <property type="match status" value="1"/>
</dbReference>
<proteinExistence type="predicted"/>
<dbReference type="InterPro" id="IPR032675">
    <property type="entry name" value="LRR_dom_sf"/>
</dbReference>
<keyword evidence="10" id="KW-1185">Reference proteome</keyword>
<dbReference type="SUPFAM" id="SSF52540">
    <property type="entry name" value="P-loop containing nucleoside triphosphate hydrolases"/>
    <property type="match status" value="1"/>
</dbReference>
<evidence type="ECO:0000256" key="3">
    <source>
        <dbReference type="ARBA" id="ARBA00022737"/>
    </source>
</evidence>
<dbReference type="Gene3D" id="3.40.50.300">
    <property type="entry name" value="P-loop containing nucleotide triphosphate hydrolases"/>
    <property type="match status" value="1"/>
</dbReference>
<dbReference type="EC" id="3.2.2.6" evidence="1"/>
<accession>A0ABQ9LSP4</accession>
<evidence type="ECO:0000313" key="9">
    <source>
        <dbReference type="EMBL" id="KAJ9170255.1"/>
    </source>
</evidence>
<dbReference type="InterPro" id="IPR045344">
    <property type="entry name" value="C-JID"/>
</dbReference>
<evidence type="ECO:0000313" key="10">
    <source>
        <dbReference type="Proteomes" id="UP001174677"/>
    </source>
</evidence>
<dbReference type="InterPro" id="IPR035897">
    <property type="entry name" value="Toll_tir_struct_dom_sf"/>
</dbReference>
<dbReference type="SUPFAM" id="SSF52200">
    <property type="entry name" value="Toll/Interleukin receptor TIR domain"/>
    <property type="match status" value="1"/>
</dbReference>
<dbReference type="Pfam" id="PF00931">
    <property type="entry name" value="NB-ARC"/>
    <property type="match status" value="1"/>
</dbReference>
<dbReference type="InterPro" id="IPR001611">
    <property type="entry name" value="Leu-rich_rpt"/>
</dbReference>
<organism evidence="9 10">
    <name type="scientific">Hevea brasiliensis</name>
    <name type="common">Para rubber tree</name>
    <name type="synonym">Siphonia brasiliensis</name>
    <dbReference type="NCBI Taxonomy" id="3981"/>
    <lineage>
        <taxon>Eukaryota</taxon>
        <taxon>Viridiplantae</taxon>
        <taxon>Streptophyta</taxon>
        <taxon>Embryophyta</taxon>
        <taxon>Tracheophyta</taxon>
        <taxon>Spermatophyta</taxon>
        <taxon>Magnoliopsida</taxon>
        <taxon>eudicotyledons</taxon>
        <taxon>Gunneridae</taxon>
        <taxon>Pentapetalae</taxon>
        <taxon>rosids</taxon>
        <taxon>fabids</taxon>
        <taxon>Malpighiales</taxon>
        <taxon>Euphorbiaceae</taxon>
        <taxon>Crotonoideae</taxon>
        <taxon>Micrandreae</taxon>
        <taxon>Hevea</taxon>
    </lineage>
</organism>
<dbReference type="InterPro" id="IPR000157">
    <property type="entry name" value="TIR_dom"/>
</dbReference>
<evidence type="ECO:0000256" key="1">
    <source>
        <dbReference type="ARBA" id="ARBA00011982"/>
    </source>
</evidence>
<keyword evidence="2" id="KW-0433">Leucine-rich repeat</keyword>
<dbReference type="Pfam" id="PF23282">
    <property type="entry name" value="WHD_ROQ1"/>
    <property type="match status" value="1"/>
</dbReference>
<dbReference type="InterPro" id="IPR002182">
    <property type="entry name" value="NB-ARC"/>
</dbReference>
<keyword evidence="5" id="KW-0611">Plant defense</keyword>
<dbReference type="Pfam" id="PF01582">
    <property type="entry name" value="TIR"/>
    <property type="match status" value="1"/>
</dbReference>
<dbReference type="Gene3D" id="3.80.10.10">
    <property type="entry name" value="Ribonuclease Inhibitor"/>
    <property type="match status" value="2"/>
</dbReference>
<dbReference type="InterPro" id="IPR058546">
    <property type="entry name" value="RPS4B/Roq1-like_LRR"/>
</dbReference>
<dbReference type="Pfam" id="PF20160">
    <property type="entry name" value="C-JID"/>
    <property type="match status" value="1"/>
</dbReference>
<evidence type="ECO:0000256" key="6">
    <source>
        <dbReference type="ARBA" id="ARBA00023027"/>
    </source>
</evidence>